<dbReference type="SUPFAM" id="SSF53335">
    <property type="entry name" value="S-adenosyl-L-methionine-dependent methyltransferases"/>
    <property type="match status" value="1"/>
</dbReference>
<dbReference type="SUPFAM" id="SSF46785">
    <property type="entry name" value="Winged helix' DNA-binding domain"/>
    <property type="match status" value="1"/>
</dbReference>
<evidence type="ECO:0000259" key="1">
    <source>
        <dbReference type="Pfam" id="PF13847"/>
    </source>
</evidence>
<dbReference type="InterPro" id="IPR048711">
    <property type="entry name" value="WHD_Rv2258c"/>
</dbReference>
<dbReference type="InterPro" id="IPR036390">
    <property type="entry name" value="WH_DNA-bd_sf"/>
</dbReference>
<evidence type="ECO:0000259" key="2">
    <source>
        <dbReference type="Pfam" id="PF21320"/>
    </source>
</evidence>
<sequence length="353" mass="39307">MSIDQAKQEQFVNHAMGDIKGGFMMLMAHLGDRLGLFRALSQRPMTSRELASERNLQERYVREWLSAMTCGGYLEYDSDADTFVIPPEHAAVLSVPKSPVFFGGMYQQMQGLWNIMPELKERFSTGGGLNLDAYGQDWWDGMERVTAAWTENFMLQEWIPQADLQKTLDGGAHVADIGCGKGRALIKLAQAYPDVTGVGYDLSDSNLAGARRLAQEAGVDDRIRFEKHDVHDGLPETFDAILTFDAVHDFKDPQQAFRLIHRALRDGGAYLLVEYRVGERLEENLGPIGAVFYSLSVSYCMTTSLAMEGQGLGTCGLPEDTVREMADRAGFAELTTLPFEHPFNKVYVARKAA</sequence>
<dbReference type="EMBL" id="BMXR01000015">
    <property type="protein sequence ID" value="GGX72185.1"/>
    <property type="molecule type" value="Genomic_DNA"/>
</dbReference>
<protein>
    <recommendedName>
        <fullName evidence="5">Methyltransferase domain-containing protein</fullName>
    </recommendedName>
</protein>
<dbReference type="Pfam" id="PF21320">
    <property type="entry name" value="WHD_Rv2258c"/>
    <property type="match status" value="1"/>
</dbReference>
<dbReference type="Proteomes" id="UP000626148">
    <property type="component" value="Unassembled WGS sequence"/>
</dbReference>
<dbReference type="Gene3D" id="3.40.50.150">
    <property type="entry name" value="Vaccinia Virus protein VP39"/>
    <property type="match status" value="1"/>
</dbReference>
<reference evidence="3" key="2">
    <citation type="submission" date="2020-09" db="EMBL/GenBank/DDBJ databases">
        <authorList>
            <person name="Sun Q."/>
            <person name="Kim S."/>
        </authorList>
    </citation>
    <scope>NUCLEOTIDE SEQUENCE</scope>
    <source>
        <strain evidence="3">KCTC 22169</strain>
    </source>
</reference>
<dbReference type="PANTHER" id="PTHR45128:SF2">
    <property type="entry name" value="METHYLTRANSFERASE DOMAIN-CONTAINING PROTEIN"/>
    <property type="match status" value="1"/>
</dbReference>
<dbReference type="RefSeq" id="WP_189612954.1">
    <property type="nucleotide sequence ID" value="NZ_BMXR01000015.1"/>
</dbReference>
<dbReference type="InterPro" id="IPR029063">
    <property type="entry name" value="SAM-dependent_MTases_sf"/>
</dbReference>
<accession>A0A918KRT5</accession>
<keyword evidence="4" id="KW-1185">Reference proteome</keyword>
<evidence type="ECO:0000313" key="3">
    <source>
        <dbReference type="EMBL" id="GGX72185.1"/>
    </source>
</evidence>
<evidence type="ECO:0000313" key="4">
    <source>
        <dbReference type="Proteomes" id="UP000626148"/>
    </source>
</evidence>
<dbReference type="InterPro" id="IPR036388">
    <property type="entry name" value="WH-like_DNA-bd_sf"/>
</dbReference>
<name>A0A918KRT5_9GAMM</name>
<dbReference type="InterPro" id="IPR025714">
    <property type="entry name" value="Methyltranfer_dom"/>
</dbReference>
<reference evidence="3" key="1">
    <citation type="journal article" date="2014" name="Int. J. Syst. Evol. Microbiol.">
        <title>Complete genome sequence of Corynebacterium casei LMG S-19264T (=DSM 44701T), isolated from a smear-ripened cheese.</title>
        <authorList>
            <consortium name="US DOE Joint Genome Institute (JGI-PGF)"/>
            <person name="Walter F."/>
            <person name="Albersmeier A."/>
            <person name="Kalinowski J."/>
            <person name="Ruckert C."/>
        </authorList>
    </citation>
    <scope>NUCLEOTIDE SEQUENCE</scope>
    <source>
        <strain evidence="3">KCTC 22169</strain>
    </source>
</reference>
<dbReference type="Gene3D" id="1.10.10.10">
    <property type="entry name" value="Winged helix-like DNA-binding domain superfamily/Winged helix DNA-binding domain"/>
    <property type="match status" value="1"/>
</dbReference>
<comment type="caution">
    <text evidence="3">The sequence shown here is derived from an EMBL/GenBank/DDBJ whole genome shotgun (WGS) entry which is preliminary data.</text>
</comment>
<dbReference type="AlphaFoldDB" id="A0A918KRT5"/>
<evidence type="ECO:0008006" key="5">
    <source>
        <dbReference type="Google" id="ProtNLM"/>
    </source>
</evidence>
<gene>
    <name evidence="3" type="ORF">GCM10007392_44510</name>
</gene>
<dbReference type="PANTHER" id="PTHR45128">
    <property type="entry name" value="METHYLTRANSFERASE TYPE 11"/>
    <property type="match status" value="1"/>
</dbReference>
<dbReference type="CDD" id="cd02440">
    <property type="entry name" value="AdoMet_MTases"/>
    <property type="match status" value="1"/>
</dbReference>
<dbReference type="Pfam" id="PF13847">
    <property type="entry name" value="Methyltransf_31"/>
    <property type="match status" value="1"/>
</dbReference>
<feature type="domain" description="S-adenosylmethionine-dependent methyltransferase Rv2258c-like winged HTH" evidence="2">
    <location>
        <begin position="24"/>
        <end position="94"/>
    </location>
</feature>
<dbReference type="InterPro" id="IPR053173">
    <property type="entry name" value="SAM-binding_MTase"/>
</dbReference>
<proteinExistence type="predicted"/>
<feature type="domain" description="Methyltransferase" evidence="1">
    <location>
        <begin position="169"/>
        <end position="282"/>
    </location>
</feature>
<organism evidence="3 4">
    <name type="scientific">Saccharospirillum salsuginis</name>
    <dbReference type="NCBI Taxonomy" id="418750"/>
    <lineage>
        <taxon>Bacteria</taxon>
        <taxon>Pseudomonadati</taxon>
        <taxon>Pseudomonadota</taxon>
        <taxon>Gammaproteobacteria</taxon>
        <taxon>Oceanospirillales</taxon>
        <taxon>Saccharospirillaceae</taxon>
        <taxon>Saccharospirillum</taxon>
    </lineage>
</organism>